<dbReference type="PROSITE" id="PS00916">
    <property type="entry name" value="PI3_4_KINASE_2"/>
    <property type="match status" value="1"/>
</dbReference>
<feature type="compositionally biased region" description="Low complexity" evidence="8">
    <location>
        <begin position="583"/>
        <end position="595"/>
    </location>
</feature>
<dbReference type="Pfam" id="PF00613">
    <property type="entry name" value="PI3Ka"/>
    <property type="match status" value="1"/>
</dbReference>
<evidence type="ECO:0000256" key="5">
    <source>
        <dbReference type="ARBA" id="ARBA00022840"/>
    </source>
</evidence>
<dbReference type="Gene3D" id="1.10.1070.11">
    <property type="entry name" value="Phosphatidylinositol 3-/4-kinase, catalytic domain"/>
    <property type="match status" value="1"/>
</dbReference>
<dbReference type="InterPro" id="IPR035892">
    <property type="entry name" value="C2_domain_sf"/>
</dbReference>
<evidence type="ECO:0000256" key="3">
    <source>
        <dbReference type="ARBA" id="ARBA00022741"/>
    </source>
</evidence>
<dbReference type="PROSITE" id="PS51547">
    <property type="entry name" value="C2_PI3K"/>
    <property type="match status" value="1"/>
</dbReference>
<sequence length="1568" mass="176502">MEAGFYVWNDNATNVTVYKEQPVAQYSEPLNATRYEVQDGGRYPGPPTIGFEGAITHMSPVVPAETPYGFRDSSWLGEQQSTCPHPPPQAPPDGYADSSLSVPGPGGLWIGLENFHVADCAGLYYHDIDHVTNYCVDLALYTAASADALRRRHTIPHNALSSTFSYPSSVASVRPHSPRIQRQQSFSEYGSYSPPLAPPTRSFPVENLQIQLQAKSQSDSRTASFSKALKSLKSEYSASNEETNPGRVWSVALGFLDDFRDEVSIQITIYSDSAQQPLHFMQKNSITVGDLITKILNDTNCFPASQSPYPLGHNPYTPGQSQYIPEQSQYNPGQNQYNAGQSQYNPGQSQYNAEQNQYNRGQSQYNPGQNQYNAGQSQYIPEQSQYNPGQNQYNAGQSQYNPGQSQYNAEQNQYNRGQSQYNTGQNQCNPGRNQNNLGQRQYNAGQNQYNLVHNHYNSEQTQYSPVRNMYKPGQNHLSPVQNEYKPGQSQYNPEQGQYNAVQNQYNPVQAKYSPGRIQYNPGQSQYSPAHNQYNPGQAQYNPGQTQYPPVLNQYPPVPNRYSPVLNQYPPVESRTCPSPLTQPLPSLYPLLESLPKNPSPQQTTSPERSASAGSPEEDTSSGWKLSICGRDEYLRNDYSLRSHINLLRQTSAQLRLRQDRSPGLARSAEDAEMELDLSKVLEHEQYWNQSRQRIFAAVQRYGEEVRSVLHNQVSVQNLLESVKEICHFLRSVETSAIRKAITALVAAASQSWTFLQSGGFPQSSGSFQNVLLQLSEAIAELINLYSQSFQSDFQAMVPSGARPYAHRAVADGNLSFHIQTVHNLPDSWTASNVYYVSCAVTYTSRTIHHEVNTCHQTATRSLFSAVIFDEVVCLPLALSSLPYESMLLLKLWGVKESPPGRDVLLAWTCLPLHSEQVMVQGNLLLNMISHTEPPAVIAPGAFDATLPTLITIQVDFPEWNHRFNKPEPEVAPTGARVPFKDCARHLDPVIHRNSVLFLSAVEKQALWDVRSSPDKPENILPLLLGSAPSWDPPTISAMYRILMDWDFTDPLEALGLLTPSFSDRQIRETASYLIGKLPDDELLLYLPQLIQAVKFEWDLDSALVRLLLHRALQSIRVAQSLYWLLTDAVNEPHYRGLYQKLLAALQFCVGKAMNEEFSKQKMLVQILQNIAEKVKNVQDAKRKETLQENLHQLEGFFHDVQTCRLPLDPGIVVKGIERSKCSFFKSNACPLKVSFINADPLGETISVIFKIGDDLRQDMLVLQLIEVMDRIWLKEGLDLHMTKYTCLSTGKMQGLVQMVPDSTTLAAIHEKFGLLSPFKAGTIQKWFRSSCTPEKVSENFLYSCAGWCVATFLLGVCDRHNDNIMFTDSGHLFHIDFGKFMGNAQKFGNIKRDRAPFIFTNEMEFFITEGGENSERCQHFVEICCNAYNVLRRHSALLISLLELMLQAGLPELRNLQDLSYLQNNLRPQDSDLEAASFFTKKIQESLESFPVKLNNLIHILANKSKSDPSSLITMASLSPAKALKGGLRKLHEKVCLSVIIRLCLYHEGVTHERPRQMQRMTLYTECY</sequence>
<dbReference type="Proteomes" id="UP000694569">
    <property type="component" value="Unplaced"/>
</dbReference>
<dbReference type="GO" id="GO:0016477">
    <property type="term" value="P:cell migration"/>
    <property type="evidence" value="ECO:0007669"/>
    <property type="project" value="TreeGrafter"/>
</dbReference>
<proteinExistence type="inferred from homology"/>
<feature type="domain" description="C2 PI3K-type" evidence="11">
    <location>
        <begin position="810"/>
        <end position="968"/>
    </location>
</feature>
<organism evidence="12 13">
    <name type="scientific">Leptobrachium leishanense</name>
    <name type="common">Leishan spiny toad</name>
    <dbReference type="NCBI Taxonomy" id="445787"/>
    <lineage>
        <taxon>Eukaryota</taxon>
        <taxon>Metazoa</taxon>
        <taxon>Chordata</taxon>
        <taxon>Craniata</taxon>
        <taxon>Vertebrata</taxon>
        <taxon>Euteleostomi</taxon>
        <taxon>Amphibia</taxon>
        <taxon>Batrachia</taxon>
        <taxon>Anura</taxon>
        <taxon>Pelobatoidea</taxon>
        <taxon>Megophryidae</taxon>
        <taxon>Leptobrachium</taxon>
    </lineage>
</organism>
<keyword evidence="3" id="KW-0547">Nucleotide-binding</keyword>
<dbReference type="PROSITE" id="PS50290">
    <property type="entry name" value="PI3_4_KINASE_3"/>
    <property type="match status" value="1"/>
</dbReference>
<dbReference type="Gene3D" id="1.25.40.70">
    <property type="entry name" value="Phosphatidylinositol 3-kinase, accessory domain (PIK)"/>
    <property type="match status" value="1"/>
</dbReference>
<dbReference type="InterPro" id="IPR016024">
    <property type="entry name" value="ARM-type_fold"/>
</dbReference>
<evidence type="ECO:0000256" key="6">
    <source>
        <dbReference type="ARBA" id="ARBA00023985"/>
    </source>
</evidence>
<dbReference type="PROSITE" id="PS51545">
    <property type="entry name" value="PIK_HELICAL"/>
    <property type="match status" value="1"/>
</dbReference>
<feature type="domain" description="PIK helical" evidence="10">
    <location>
        <begin position="972"/>
        <end position="1148"/>
    </location>
</feature>
<name>A0A8C5MFX4_9ANUR</name>
<evidence type="ECO:0008006" key="14">
    <source>
        <dbReference type="Google" id="ProtNLM"/>
    </source>
</evidence>
<feature type="region of interest" description="Disordered" evidence="8">
    <location>
        <begin position="471"/>
        <end position="494"/>
    </location>
</feature>
<dbReference type="PROSITE" id="PS00915">
    <property type="entry name" value="PI3_4_KINASE_1"/>
    <property type="match status" value="1"/>
</dbReference>
<dbReference type="GO" id="GO:0035005">
    <property type="term" value="F:1-phosphatidylinositol-4-phosphate 3-kinase activity"/>
    <property type="evidence" value="ECO:0007669"/>
    <property type="project" value="UniProtKB-EC"/>
</dbReference>
<evidence type="ECO:0000259" key="11">
    <source>
        <dbReference type="PROSITE" id="PS51547"/>
    </source>
</evidence>
<dbReference type="FunFam" id="1.10.1070.11:FF:000001">
    <property type="entry name" value="Phosphatidylinositol 4,5-bisphosphate 3-kinase catalytic subunit"/>
    <property type="match status" value="1"/>
</dbReference>
<dbReference type="SMART" id="SM00146">
    <property type="entry name" value="PI3Kc"/>
    <property type="match status" value="1"/>
</dbReference>
<evidence type="ECO:0000256" key="8">
    <source>
        <dbReference type="SAM" id="MobiDB-lite"/>
    </source>
</evidence>
<dbReference type="SUPFAM" id="SSF56112">
    <property type="entry name" value="Protein kinase-like (PK-like)"/>
    <property type="match status" value="1"/>
</dbReference>
<evidence type="ECO:0000256" key="1">
    <source>
        <dbReference type="ARBA" id="ARBA00006209"/>
    </source>
</evidence>
<dbReference type="SUPFAM" id="SSF48371">
    <property type="entry name" value="ARM repeat"/>
    <property type="match status" value="1"/>
</dbReference>
<dbReference type="Pfam" id="PF00454">
    <property type="entry name" value="PI3_PI4_kinase"/>
    <property type="match status" value="1"/>
</dbReference>
<dbReference type="InterPro" id="IPR018936">
    <property type="entry name" value="PI3/4_kinase_CS"/>
</dbReference>
<evidence type="ECO:0000313" key="13">
    <source>
        <dbReference type="Proteomes" id="UP000694569"/>
    </source>
</evidence>
<feature type="compositionally biased region" description="Polar residues" evidence="8">
    <location>
        <begin position="599"/>
        <end position="612"/>
    </location>
</feature>
<dbReference type="GO" id="GO:0005524">
    <property type="term" value="F:ATP binding"/>
    <property type="evidence" value="ECO:0007669"/>
    <property type="project" value="UniProtKB-KW"/>
</dbReference>
<dbReference type="Gene3D" id="3.30.1010.10">
    <property type="entry name" value="Phosphatidylinositol 3-kinase Catalytic Subunit, Chain A, domain 4"/>
    <property type="match status" value="1"/>
</dbReference>
<feature type="region of interest" description="Disordered" evidence="8">
    <location>
        <begin position="381"/>
        <end position="439"/>
    </location>
</feature>
<keyword evidence="4" id="KW-0418">Kinase</keyword>
<dbReference type="InterPro" id="IPR000403">
    <property type="entry name" value="PI3/4_kinase_cat_dom"/>
</dbReference>
<dbReference type="SUPFAM" id="SSF49562">
    <property type="entry name" value="C2 domain (Calcium/lipid-binding domain, CaLB)"/>
    <property type="match status" value="1"/>
</dbReference>
<dbReference type="PANTHER" id="PTHR10048:SF29">
    <property type="entry name" value="PHOSPHATIDYLINOSITOL 3-KINASE C2 DOMAIN-CONTAINING SUBUNIT GAMMA"/>
    <property type="match status" value="1"/>
</dbReference>
<dbReference type="GO" id="GO:0048015">
    <property type="term" value="P:phosphatidylinositol-mediated signaling"/>
    <property type="evidence" value="ECO:0007669"/>
    <property type="project" value="TreeGrafter"/>
</dbReference>
<reference evidence="12" key="1">
    <citation type="submission" date="2025-08" db="UniProtKB">
        <authorList>
            <consortium name="Ensembl"/>
        </authorList>
    </citation>
    <scope>IDENTIFICATION</scope>
</reference>
<evidence type="ECO:0000259" key="9">
    <source>
        <dbReference type="PROSITE" id="PS50290"/>
    </source>
</evidence>
<reference evidence="12" key="2">
    <citation type="submission" date="2025-09" db="UniProtKB">
        <authorList>
            <consortium name="Ensembl"/>
        </authorList>
    </citation>
    <scope>IDENTIFICATION</scope>
</reference>
<keyword evidence="2" id="KW-0808">Transferase</keyword>
<dbReference type="GO" id="GO:0043491">
    <property type="term" value="P:phosphatidylinositol 3-kinase/protein kinase B signal transduction"/>
    <property type="evidence" value="ECO:0007669"/>
    <property type="project" value="TreeGrafter"/>
</dbReference>
<feature type="compositionally biased region" description="Polar residues" evidence="8">
    <location>
        <begin position="475"/>
        <end position="494"/>
    </location>
</feature>
<evidence type="ECO:0000259" key="10">
    <source>
        <dbReference type="PROSITE" id="PS51545"/>
    </source>
</evidence>
<feature type="domain" description="PI3K/PI4K catalytic" evidence="9">
    <location>
        <begin position="1217"/>
        <end position="1491"/>
    </location>
</feature>
<dbReference type="GO" id="GO:0005737">
    <property type="term" value="C:cytoplasm"/>
    <property type="evidence" value="ECO:0007669"/>
    <property type="project" value="TreeGrafter"/>
</dbReference>
<feature type="compositionally biased region" description="Polar residues" evidence="8">
    <location>
        <begin position="520"/>
        <end position="547"/>
    </location>
</feature>
<dbReference type="InterPro" id="IPR002420">
    <property type="entry name" value="PI3K-type_C2_dom"/>
</dbReference>
<comment type="catalytic activity">
    <reaction evidence="7">
        <text>a 1,2-diacyl-sn-glycero-3-phospho-(1D-myo-inositol 4-phosphate) + ATP = a 1,2-diacyl-sn-glycero-3-phospho-(1D-myo-inositol-3,4-bisphosphate) + ADP + H(+)</text>
        <dbReference type="Rhea" id="RHEA:18373"/>
        <dbReference type="ChEBI" id="CHEBI:15378"/>
        <dbReference type="ChEBI" id="CHEBI:30616"/>
        <dbReference type="ChEBI" id="CHEBI:57658"/>
        <dbReference type="ChEBI" id="CHEBI:58178"/>
        <dbReference type="ChEBI" id="CHEBI:456216"/>
        <dbReference type="EC" id="2.7.1.154"/>
    </reaction>
    <physiologicalReaction direction="left-to-right" evidence="7">
        <dbReference type="Rhea" id="RHEA:18374"/>
    </physiologicalReaction>
</comment>
<dbReference type="Gene3D" id="2.60.40.150">
    <property type="entry name" value="C2 domain"/>
    <property type="match status" value="1"/>
</dbReference>
<dbReference type="GO" id="GO:0005886">
    <property type="term" value="C:plasma membrane"/>
    <property type="evidence" value="ECO:0007669"/>
    <property type="project" value="TreeGrafter"/>
</dbReference>
<dbReference type="InterPro" id="IPR036940">
    <property type="entry name" value="PI3/4_kinase_cat_sf"/>
</dbReference>
<feature type="region of interest" description="Disordered" evidence="8">
    <location>
        <begin position="517"/>
        <end position="623"/>
    </location>
</feature>
<dbReference type="PANTHER" id="PTHR10048">
    <property type="entry name" value="PHOSPHATIDYLINOSITOL KINASE"/>
    <property type="match status" value="1"/>
</dbReference>
<dbReference type="GeneTree" id="ENSGT00940000159982"/>
<dbReference type="InterPro" id="IPR011009">
    <property type="entry name" value="Kinase-like_dom_sf"/>
</dbReference>
<keyword evidence="13" id="KW-1185">Reference proteome</keyword>
<feature type="region of interest" description="Disordered" evidence="8">
    <location>
        <begin position="330"/>
        <end position="353"/>
    </location>
</feature>
<dbReference type="InterPro" id="IPR001263">
    <property type="entry name" value="PI3K_accessory_dom"/>
</dbReference>
<dbReference type="Pfam" id="PF00792">
    <property type="entry name" value="PI3K_C2"/>
    <property type="match status" value="1"/>
</dbReference>
<protein>
    <recommendedName>
        <fullName evidence="14">Phosphatidylinositol-4-phosphate 3-kinase</fullName>
    </recommendedName>
</protein>
<dbReference type="GO" id="GO:0016303">
    <property type="term" value="F:1-phosphatidylinositol-3-kinase activity"/>
    <property type="evidence" value="ECO:0007669"/>
    <property type="project" value="UniProtKB-EC"/>
</dbReference>
<dbReference type="FunFam" id="3.30.1010.10:FF:000001">
    <property type="entry name" value="Phosphatidylinositol 4-phosphate 3-kinase C2 domain-containing subunit beta"/>
    <property type="match status" value="1"/>
</dbReference>
<evidence type="ECO:0000256" key="4">
    <source>
        <dbReference type="ARBA" id="ARBA00022777"/>
    </source>
</evidence>
<dbReference type="InterPro" id="IPR015433">
    <property type="entry name" value="PI3/4_kinase"/>
</dbReference>
<accession>A0A8C5MFX4</accession>
<feature type="region of interest" description="Disordered" evidence="8">
    <location>
        <begin position="73"/>
        <end position="96"/>
    </location>
</feature>
<dbReference type="Ensembl" id="ENSLLET00000014576.1">
    <property type="protein sequence ID" value="ENSLLEP00000014025.1"/>
    <property type="gene ID" value="ENSLLEG00000008636.1"/>
</dbReference>
<keyword evidence="5" id="KW-0067">ATP-binding</keyword>
<comment type="catalytic activity">
    <reaction evidence="6">
        <text>a 1,2-diacyl-sn-glycero-3-phospho-(1D-myo-inositol) + ATP = a 1,2-diacyl-sn-glycero-3-phospho-(1D-myo-inositol-3-phosphate) + ADP + H(+)</text>
        <dbReference type="Rhea" id="RHEA:12709"/>
        <dbReference type="ChEBI" id="CHEBI:15378"/>
        <dbReference type="ChEBI" id="CHEBI:30616"/>
        <dbReference type="ChEBI" id="CHEBI:57880"/>
        <dbReference type="ChEBI" id="CHEBI:58088"/>
        <dbReference type="ChEBI" id="CHEBI:456216"/>
        <dbReference type="EC" id="2.7.1.137"/>
    </reaction>
    <physiologicalReaction direction="left-to-right" evidence="6">
        <dbReference type="Rhea" id="RHEA:12710"/>
    </physiologicalReaction>
</comment>
<dbReference type="InterPro" id="IPR042236">
    <property type="entry name" value="PI3K_accessory_sf"/>
</dbReference>
<dbReference type="GO" id="GO:0005942">
    <property type="term" value="C:phosphatidylinositol 3-kinase complex"/>
    <property type="evidence" value="ECO:0007669"/>
    <property type="project" value="TreeGrafter"/>
</dbReference>
<evidence type="ECO:0000256" key="2">
    <source>
        <dbReference type="ARBA" id="ARBA00022679"/>
    </source>
</evidence>
<evidence type="ECO:0000256" key="7">
    <source>
        <dbReference type="ARBA" id="ARBA00029297"/>
    </source>
</evidence>
<evidence type="ECO:0000313" key="12">
    <source>
        <dbReference type="Ensembl" id="ENSLLEP00000014025.1"/>
    </source>
</evidence>
<comment type="similarity">
    <text evidence="1">Belongs to the PI3/PI4-kinase family. Type III PI4K subfamily.</text>
</comment>
<dbReference type="SMART" id="SM00145">
    <property type="entry name" value="PI3Ka"/>
    <property type="match status" value="1"/>
</dbReference>